<accession>A0ABQ5BXP3</accession>
<gene>
    <name evidence="1" type="ORF">Tco_0877129</name>
</gene>
<proteinExistence type="predicted"/>
<evidence type="ECO:0008006" key="3">
    <source>
        <dbReference type="Google" id="ProtNLM"/>
    </source>
</evidence>
<organism evidence="1 2">
    <name type="scientific">Tanacetum coccineum</name>
    <dbReference type="NCBI Taxonomy" id="301880"/>
    <lineage>
        <taxon>Eukaryota</taxon>
        <taxon>Viridiplantae</taxon>
        <taxon>Streptophyta</taxon>
        <taxon>Embryophyta</taxon>
        <taxon>Tracheophyta</taxon>
        <taxon>Spermatophyta</taxon>
        <taxon>Magnoliopsida</taxon>
        <taxon>eudicotyledons</taxon>
        <taxon>Gunneridae</taxon>
        <taxon>Pentapetalae</taxon>
        <taxon>asterids</taxon>
        <taxon>campanulids</taxon>
        <taxon>Asterales</taxon>
        <taxon>Asteraceae</taxon>
        <taxon>Asteroideae</taxon>
        <taxon>Anthemideae</taxon>
        <taxon>Anthemidinae</taxon>
        <taxon>Tanacetum</taxon>
    </lineage>
</organism>
<feature type="non-terminal residue" evidence="1">
    <location>
        <position position="1"/>
    </location>
</feature>
<evidence type="ECO:0000313" key="1">
    <source>
        <dbReference type="EMBL" id="GJT18423.1"/>
    </source>
</evidence>
<dbReference type="EMBL" id="BQNB010013636">
    <property type="protein sequence ID" value="GJT18423.1"/>
    <property type="molecule type" value="Genomic_DNA"/>
</dbReference>
<name>A0ABQ5BXP3_9ASTR</name>
<keyword evidence="2" id="KW-1185">Reference proteome</keyword>
<comment type="caution">
    <text evidence="1">The sequence shown here is derived from an EMBL/GenBank/DDBJ whole genome shotgun (WGS) entry which is preliminary data.</text>
</comment>
<protein>
    <recommendedName>
        <fullName evidence="3">Ubiquitin-like protease family profile domain-containing protein</fullName>
    </recommendedName>
</protein>
<reference evidence="1" key="1">
    <citation type="journal article" date="2022" name="Int. J. Mol. Sci.">
        <title>Draft Genome of Tanacetum Coccineum: Genomic Comparison of Closely Related Tanacetum-Family Plants.</title>
        <authorList>
            <person name="Yamashiro T."/>
            <person name="Shiraishi A."/>
            <person name="Nakayama K."/>
            <person name="Satake H."/>
        </authorList>
    </citation>
    <scope>NUCLEOTIDE SEQUENCE</scope>
</reference>
<evidence type="ECO:0000313" key="2">
    <source>
        <dbReference type="Proteomes" id="UP001151760"/>
    </source>
</evidence>
<reference evidence="1" key="2">
    <citation type="submission" date="2022-01" db="EMBL/GenBank/DDBJ databases">
        <authorList>
            <person name="Yamashiro T."/>
            <person name="Shiraishi A."/>
            <person name="Satake H."/>
            <person name="Nakayama K."/>
        </authorList>
    </citation>
    <scope>NUCLEOTIDE SEQUENCE</scope>
</reference>
<sequence>KKLFAHHLRLYGHKRHSKIGRLKARIPKLKWKTKANFRDCGIFTMLHMKSYMGQTAKRWDYRLVAESKQQCDMLRLLRFKFATKILLHEINVHAQKMIRYAEEFDKIAGFEKMCKVVDALKNMKEREQN</sequence>
<dbReference type="Proteomes" id="UP001151760">
    <property type="component" value="Unassembled WGS sequence"/>
</dbReference>